<keyword evidence="2" id="KW-1185">Reference proteome</keyword>
<dbReference type="RefSeq" id="XP_062751382.1">
    <property type="nucleotide sequence ID" value="XM_062904679.1"/>
</dbReference>
<dbReference type="AlphaFoldDB" id="A0AAE1I691"/>
<dbReference type="Proteomes" id="UP001273209">
    <property type="component" value="Unassembled WGS sequence"/>
</dbReference>
<dbReference type="EMBL" id="JAWRVG010000057">
    <property type="protein sequence ID" value="KAK4062824.1"/>
    <property type="molecule type" value="Genomic_DNA"/>
</dbReference>
<dbReference type="GeneID" id="87924584"/>
<organism evidence="1 2">
    <name type="scientific">Trichoderma aggressivum f. europaeum</name>
    <dbReference type="NCBI Taxonomy" id="173218"/>
    <lineage>
        <taxon>Eukaryota</taxon>
        <taxon>Fungi</taxon>
        <taxon>Dikarya</taxon>
        <taxon>Ascomycota</taxon>
        <taxon>Pezizomycotina</taxon>
        <taxon>Sordariomycetes</taxon>
        <taxon>Hypocreomycetidae</taxon>
        <taxon>Hypocreales</taxon>
        <taxon>Hypocreaceae</taxon>
        <taxon>Trichoderma</taxon>
    </lineage>
</organism>
<dbReference type="PANTHER" id="PTHR31644:SF3">
    <property type="entry name" value="ZN(II)2CYS6 TRANSCRIPTION FACTOR (EUROFUNG)"/>
    <property type="match status" value="1"/>
</dbReference>
<accession>A0AAE1I691</accession>
<evidence type="ECO:0000313" key="1">
    <source>
        <dbReference type="EMBL" id="KAK4062824.1"/>
    </source>
</evidence>
<gene>
    <name evidence="1" type="ORF">Triagg1_9694</name>
</gene>
<dbReference type="GO" id="GO:0009074">
    <property type="term" value="P:aromatic amino acid family catabolic process"/>
    <property type="evidence" value="ECO:0007669"/>
    <property type="project" value="TreeGrafter"/>
</dbReference>
<dbReference type="GO" id="GO:0000981">
    <property type="term" value="F:DNA-binding transcription factor activity, RNA polymerase II-specific"/>
    <property type="evidence" value="ECO:0007669"/>
    <property type="project" value="TreeGrafter"/>
</dbReference>
<dbReference type="PANTHER" id="PTHR31644">
    <property type="entry name" value="TRANSCRIPTIONAL ACTIVATOR ARO80-RELATED"/>
    <property type="match status" value="1"/>
</dbReference>
<name>A0AAE1I691_9HYPO</name>
<evidence type="ECO:0000313" key="2">
    <source>
        <dbReference type="Proteomes" id="UP001273209"/>
    </source>
</evidence>
<dbReference type="InterPro" id="IPR052780">
    <property type="entry name" value="AAA_Catabolism_Regulators"/>
</dbReference>
<dbReference type="GO" id="GO:0045944">
    <property type="term" value="P:positive regulation of transcription by RNA polymerase II"/>
    <property type="evidence" value="ECO:0007669"/>
    <property type="project" value="TreeGrafter"/>
</dbReference>
<dbReference type="CDD" id="cd12148">
    <property type="entry name" value="fungal_TF_MHR"/>
    <property type="match status" value="1"/>
</dbReference>
<reference evidence="1" key="1">
    <citation type="submission" date="2023-11" db="EMBL/GenBank/DDBJ databases">
        <title>The genome sequences of three competitors of mushroom-forming fungi.</title>
        <authorList>
            <person name="Beijen E."/>
            <person name="Ohm R.A."/>
        </authorList>
    </citation>
    <scope>NUCLEOTIDE SEQUENCE</scope>
    <source>
        <strain evidence="1">CBS 100526</strain>
    </source>
</reference>
<dbReference type="GO" id="GO:0005634">
    <property type="term" value="C:nucleus"/>
    <property type="evidence" value="ECO:0007669"/>
    <property type="project" value="TreeGrafter"/>
</dbReference>
<protein>
    <submittedName>
        <fullName evidence="1">Uncharacterized protein</fullName>
    </submittedName>
</protein>
<sequence length="496" mass="56386">MAHLGTIETLLLAAEWHPRCVHLPIETDYWQPEMALSDDEQATSRSKVPNKWLREVEEAAHRSDRMSWMLLGNALSLSHELDIFADEDDAPADVLDSASELSFPDFLRLRRHRVGKLMFVYISQLASRIGCSLPRTPFHDSILSSLETPKSKLDNEWHEYMTSWIELSRLIRTSSDFLFPSKKVTQELVRSGRYAAFLGHFRPLLSQWWDKFKKHTNNATCWQLILVDYHFVRVYINSVALQAVAGRLSQDDGRIRNPQSMDNQDSDFVREVIDGSSRILEMVIDLSREGNLKYLPVRIFIRVASASMYLINVCYTLNHAALALGVRGNELDRLLGLLDRTVEALCLNAVDDVHLGFRYTVLLKENTKGLRERFIRVNPPPMEASFSFDDADAFLGNPTGIFAPPHDTEDAQPNVETEVSDHEADTGLNFSMSTPLSGQGMVSETSMPGQFPAAGDYSRDEWFALPFTSETELGKPFMSYFFGIEPGDERYFWDAA</sequence>
<proteinExistence type="predicted"/>
<comment type="caution">
    <text evidence="1">The sequence shown here is derived from an EMBL/GenBank/DDBJ whole genome shotgun (WGS) entry which is preliminary data.</text>
</comment>